<evidence type="ECO:0008006" key="3">
    <source>
        <dbReference type="Google" id="ProtNLM"/>
    </source>
</evidence>
<accession>A0AAV4W491</accession>
<reference evidence="1 2" key="1">
    <citation type="submission" date="2021-06" db="EMBL/GenBank/DDBJ databases">
        <title>Caerostris darwini draft genome.</title>
        <authorList>
            <person name="Kono N."/>
            <person name="Arakawa K."/>
        </authorList>
    </citation>
    <scope>NUCLEOTIDE SEQUENCE [LARGE SCALE GENOMIC DNA]</scope>
</reference>
<sequence>MKGLFGSVACYKECFKEKSLDCNHKLQADFSSMSDYTFCKFQRKILKCLTKPAEECNMRFKTSAQKLDSVVKKICEEKSDKLKMLEENRQCIVNVVTDSKCLKRVVKIMKDINNAKDILKAQKEVCRHLDEITECTVGMVKEACGEVVGTFFKSLYEPAIELHRGICEDVILPENEDTFTTKRFEKTSLPSFYGPLEFIL</sequence>
<proteinExistence type="predicted"/>
<gene>
    <name evidence="1" type="primary">AVEN_182829_1</name>
    <name evidence="1" type="ORF">CDAR_273441</name>
</gene>
<dbReference type="EMBL" id="BPLQ01014068">
    <property type="protein sequence ID" value="GIY77019.1"/>
    <property type="molecule type" value="Genomic_DNA"/>
</dbReference>
<comment type="caution">
    <text evidence="1">The sequence shown here is derived from an EMBL/GenBank/DDBJ whole genome shotgun (WGS) entry which is preliminary data.</text>
</comment>
<dbReference type="AlphaFoldDB" id="A0AAV4W491"/>
<organism evidence="1 2">
    <name type="scientific">Caerostris darwini</name>
    <dbReference type="NCBI Taxonomy" id="1538125"/>
    <lineage>
        <taxon>Eukaryota</taxon>
        <taxon>Metazoa</taxon>
        <taxon>Ecdysozoa</taxon>
        <taxon>Arthropoda</taxon>
        <taxon>Chelicerata</taxon>
        <taxon>Arachnida</taxon>
        <taxon>Araneae</taxon>
        <taxon>Araneomorphae</taxon>
        <taxon>Entelegynae</taxon>
        <taxon>Araneoidea</taxon>
        <taxon>Araneidae</taxon>
        <taxon>Caerostris</taxon>
    </lineage>
</organism>
<protein>
    <recommendedName>
        <fullName evidence="3">DUF19 domain-containing protein</fullName>
    </recommendedName>
</protein>
<dbReference type="Proteomes" id="UP001054837">
    <property type="component" value="Unassembled WGS sequence"/>
</dbReference>
<keyword evidence="2" id="KW-1185">Reference proteome</keyword>
<evidence type="ECO:0000313" key="1">
    <source>
        <dbReference type="EMBL" id="GIY77019.1"/>
    </source>
</evidence>
<evidence type="ECO:0000313" key="2">
    <source>
        <dbReference type="Proteomes" id="UP001054837"/>
    </source>
</evidence>
<name>A0AAV4W491_9ARAC</name>